<dbReference type="PANTHER" id="PTHR43135">
    <property type="entry name" value="ALPHA-D-RIBOSE 1-METHYLPHOSPHONATE 5-TRIPHOSPHATE DIPHOSPHATASE"/>
    <property type="match status" value="1"/>
</dbReference>
<sequence>MKRLLLCGIAATLFSSAVLAETTVIHAGTLLAVPGKKPLKEQSVIIEDGKITSVSPGYVNRDGAKVIDLKDSFVMPGLMDMHVHLQTELGPRNDSEALKMSMPLTQMRSQMFGMRILKSGFTTVRDAGNSGEEMYAMRDAINKGWVDGPRIIAAGGVGITGGHADISGVSPELMELHDDKTRTVCDGPYDCRRATRHAIKYGADFIKITSTGGVLTDRATGTGQQMEMDELKEVVQAAQRMGRKVASHAHQEEGIIAALEAGVDSIEHGTYAGPRAHKLFKETGAYLVPTLLAGDTVVQLAKNTDVLSEAQKEKAIRVGSDMRSNFRKAVSAGVKIAFGTDSGVSKHGINAREAVLMSEAGMDNMAILQSATVNAADLIDMNDSLGTIESGKYADIIATEGSPLDNIEELLDVDFVMKGGKVFKD</sequence>
<protein>
    <submittedName>
        <fullName evidence="3">Amidohydrolase family protein</fullName>
    </submittedName>
</protein>
<name>A0ABV4P0B6_9GAMM</name>
<accession>A0ABV4P0B6</accession>
<dbReference type="RefSeq" id="WP_371839323.1">
    <property type="nucleotide sequence ID" value="NZ_JBGMEK010000025.1"/>
</dbReference>
<evidence type="ECO:0000313" key="4">
    <source>
        <dbReference type="Proteomes" id="UP001569428"/>
    </source>
</evidence>
<organism evidence="3 4">
    <name type="scientific">Microbulbifer epialgicus</name>
    <dbReference type="NCBI Taxonomy" id="393907"/>
    <lineage>
        <taxon>Bacteria</taxon>
        <taxon>Pseudomonadati</taxon>
        <taxon>Pseudomonadota</taxon>
        <taxon>Gammaproteobacteria</taxon>
        <taxon>Cellvibrionales</taxon>
        <taxon>Microbulbiferaceae</taxon>
        <taxon>Microbulbifer</taxon>
    </lineage>
</organism>
<dbReference type="PANTHER" id="PTHR43135:SF3">
    <property type="entry name" value="ALPHA-D-RIBOSE 1-METHYLPHOSPHONATE 5-TRIPHOSPHATE DIPHOSPHATASE"/>
    <property type="match status" value="1"/>
</dbReference>
<proteinExistence type="predicted"/>
<feature type="signal peptide" evidence="1">
    <location>
        <begin position="1"/>
        <end position="20"/>
    </location>
</feature>
<dbReference type="Gene3D" id="3.20.20.140">
    <property type="entry name" value="Metal-dependent hydrolases"/>
    <property type="match status" value="1"/>
</dbReference>
<dbReference type="CDD" id="cd01299">
    <property type="entry name" value="Met_dep_hydrolase_A"/>
    <property type="match status" value="1"/>
</dbReference>
<feature type="chain" id="PRO_5045572030" evidence="1">
    <location>
        <begin position="21"/>
        <end position="425"/>
    </location>
</feature>
<dbReference type="InterPro" id="IPR032466">
    <property type="entry name" value="Metal_Hydrolase"/>
</dbReference>
<dbReference type="InterPro" id="IPR051781">
    <property type="entry name" value="Metallo-dep_Hydrolase"/>
</dbReference>
<reference evidence="3 4" key="1">
    <citation type="submission" date="2024-08" db="EMBL/GenBank/DDBJ databases">
        <authorList>
            <person name="Ishaq N."/>
        </authorList>
    </citation>
    <scope>NUCLEOTIDE SEQUENCE [LARGE SCALE GENOMIC DNA]</scope>
    <source>
        <strain evidence="3 4">DSM 18651</strain>
    </source>
</reference>
<keyword evidence="4" id="KW-1185">Reference proteome</keyword>
<dbReference type="Proteomes" id="UP001569428">
    <property type="component" value="Unassembled WGS sequence"/>
</dbReference>
<evidence type="ECO:0000256" key="1">
    <source>
        <dbReference type="SAM" id="SignalP"/>
    </source>
</evidence>
<dbReference type="SUPFAM" id="SSF51556">
    <property type="entry name" value="Metallo-dependent hydrolases"/>
    <property type="match status" value="1"/>
</dbReference>
<keyword evidence="1" id="KW-0732">Signal</keyword>
<dbReference type="SUPFAM" id="SSF51338">
    <property type="entry name" value="Composite domain of metallo-dependent hydrolases"/>
    <property type="match status" value="1"/>
</dbReference>
<evidence type="ECO:0000313" key="3">
    <source>
        <dbReference type="EMBL" id="MFA0811724.1"/>
    </source>
</evidence>
<dbReference type="Pfam" id="PF01979">
    <property type="entry name" value="Amidohydro_1"/>
    <property type="match status" value="1"/>
</dbReference>
<comment type="caution">
    <text evidence="3">The sequence shown here is derived from an EMBL/GenBank/DDBJ whole genome shotgun (WGS) entry which is preliminary data.</text>
</comment>
<dbReference type="InterPro" id="IPR006680">
    <property type="entry name" value="Amidohydro-rel"/>
</dbReference>
<feature type="domain" description="Amidohydrolase-related" evidence="2">
    <location>
        <begin position="73"/>
        <end position="422"/>
    </location>
</feature>
<evidence type="ECO:0000259" key="2">
    <source>
        <dbReference type="Pfam" id="PF01979"/>
    </source>
</evidence>
<dbReference type="EMBL" id="JBGMEK010000025">
    <property type="protein sequence ID" value="MFA0811724.1"/>
    <property type="molecule type" value="Genomic_DNA"/>
</dbReference>
<dbReference type="InterPro" id="IPR011059">
    <property type="entry name" value="Metal-dep_hydrolase_composite"/>
</dbReference>
<dbReference type="InterPro" id="IPR057744">
    <property type="entry name" value="OTAase-like"/>
</dbReference>
<dbReference type="Gene3D" id="2.30.40.10">
    <property type="entry name" value="Urease, subunit C, domain 1"/>
    <property type="match status" value="1"/>
</dbReference>
<gene>
    <name evidence="3" type="ORF">ACCI49_12405</name>
</gene>